<gene>
    <name evidence="1" type="ORF">HLH44_17475</name>
</gene>
<organism evidence="1 2">
    <name type="scientific">Gluconacetobacter dulcium</name>
    <dbReference type="NCBI Taxonomy" id="2729096"/>
    <lineage>
        <taxon>Bacteria</taxon>
        <taxon>Pseudomonadati</taxon>
        <taxon>Pseudomonadota</taxon>
        <taxon>Alphaproteobacteria</taxon>
        <taxon>Acetobacterales</taxon>
        <taxon>Acetobacteraceae</taxon>
        <taxon>Gluconacetobacter</taxon>
    </lineage>
</organism>
<proteinExistence type="predicted"/>
<dbReference type="AlphaFoldDB" id="A0A7W4K2I5"/>
<accession>A0A7W4K2I5</accession>
<dbReference type="EMBL" id="JABEQP010000016">
    <property type="protein sequence ID" value="MBB2199204.1"/>
    <property type="molecule type" value="Genomic_DNA"/>
</dbReference>
<sequence length="115" mass="10369">MAAITTTAPAGVVAGAAAGAPDIGSAPMSAVAGVVDHMVVAVSADAGAEGAGMVAPVAVDMVAVVAAAPVAADMVAVDPAVLAVADMVVVPGAAMGAVAVVVAAPAVVGDITDAA</sequence>
<evidence type="ECO:0000313" key="1">
    <source>
        <dbReference type="EMBL" id="MBB2199204.1"/>
    </source>
</evidence>
<dbReference type="RefSeq" id="WP_183010178.1">
    <property type="nucleotide sequence ID" value="NZ_JABEQP010000016.1"/>
</dbReference>
<comment type="caution">
    <text evidence="1">The sequence shown here is derived from an EMBL/GenBank/DDBJ whole genome shotgun (WGS) entry which is preliminary data.</text>
</comment>
<protein>
    <submittedName>
        <fullName evidence="1">Uncharacterized protein</fullName>
    </submittedName>
</protein>
<reference evidence="1 2" key="1">
    <citation type="submission" date="2020-04" db="EMBL/GenBank/DDBJ databases">
        <title>Description of novel Gluconacetobacter.</title>
        <authorList>
            <person name="Sombolestani A."/>
        </authorList>
    </citation>
    <scope>NUCLEOTIDE SEQUENCE [LARGE SCALE GENOMIC DNA]</scope>
    <source>
        <strain evidence="1 2">LMG 22058</strain>
    </source>
</reference>
<dbReference type="Proteomes" id="UP000530320">
    <property type="component" value="Unassembled WGS sequence"/>
</dbReference>
<name>A0A7W4K2I5_9PROT</name>
<evidence type="ECO:0000313" key="2">
    <source>
        <dbReference type="Proteomes" id="UP000530320"/>
    </source>
</evidence>